<dbReference type="InterPro" id="IPR023214">
    <property type="entry name" value="HAD_sf"/>
</dbReference>
<keyword evidence="5" id="KW-1278">Translocase</keyword>
<sequence>MSWQLKARLAVGLITMVLLLTHVIADPVARLVVTLAVYVLVAYPVLISACKDLFIRHRMSEQFLMAVATFGALGLQDYPEALAVMVFYLIGDAFEEYASQRSHNEIASLVKLKPSKVRVINPDGTETIKKPRQVKIGDRIRVLAGESVGLDGTLVEGSASIDMSALNGESEPALFTAGQEIPSGVINMGSVIELIVTKDSKNSSITRLLNLIEDAAANKSRPEALITRFAVYYTPIVVGCAVLLALVPLVLPNEDFANWITRALVFLVVSCPCALVLSVPLSFFGGLGAISKTGVMVKGSVHIESLSKLKAMAFDKTGTITKGRFSVIEETLFNQPDANVAAVPVAKDAVTSEQRLDLLGKLAALEAKTTHPIGVAIVNYCTEQCVPTLEATEVTEITGYGIEGQINGHHVMVGKGRLLTEKLGMELPAATSDLVGTEVYVVEDHKLLGRVLLADEIKDTARSMFDELQRLGIKTYMITGDKDRVAADIASRCNISAYYAEQLPSDKLSTFQKIKSNNGVTGYVGDGINDAPTLAASDVGVAMGQFGSASAVEAADVVVMNDDLTKIPTAIELAKRTFDLAKQNMILVIGVKVLILALGALGYANIWLAILGDVGLCVIAVLNAMRPLYWVKTKSLTVKDVSITPAKAEA</sequence>
<dbReference type="InterPro" id="IPR001757">
    <property type="entry name" value="P_typ_ATPase"/>
</dbReference>
<dbReference type="GO" id="GO:0016887">
    <property type="term" value="F:ATP hydrolysis activity"/>
    <property type="evidence" value="ECO:0007669"/>
    <property type="project" value="InterPro"/>
</dbReference>
<dbReference type="SUPFAM" id="SSF81653">
    <property type="entry name" value="Calcium ATPase, transduction domain A"/>
    <property type="match status" value="1"/>
</dbReference>
<reference evidence="12" key="2">
    <citation type="submission" date="2021-04" db="EMBL/GenBank/DDBJ databases">
        <authorList>
            <person name="Gilroy R."/>
        </authorList>
    </citation>
    <scope>NUCLEOTIDE SEQUENCE</scope>
    <source>
        <strain evidence="12">USASDec5-558</strain>
    </source>
</reference>
<dbReference type="InterPro" id="IPR023299">
    <property type="entry name" value="ATPase_P-typ_cyto_dom_N"/>
</dbReference>
<dbReference type="GO" id="GO:0046872">
    <property type="term" value="F:metal ion binding"/>
    <property type="evidence" value="ECO:0007669"/>
    <property type="project" value="UniProtKB-KW"/>
</dbReference>
<dbReference type="InterPro" id="IPR023298">
    <property type="entry name" value="ATPase_P-typ_TM_dom_sf"/>
</dbReference>
<keyword evidence="10" id="KW-0067">ATP-binding</keyword>
<evidence type="ECO:0000256" key="5">
    <source>
        <dbReference type="ARBA" id="ARBA00022967"/>
    </source>
</evidence>
<dbReference type="GO" id="GO:0015086">
    <property type="term" value="F:cadmium ion transmembrane transporter activity"/>
    <property type="evidence" value="ECO:0007669"/>
    <property type="project" value="TreeGrafter"/>
</dbReference>
<evidence type="ECO:0000256" key="6">
    <source>
        <dbReference type="ARBA" id="ARBA00022989"/>
    </source>
</evidence>
<dbReference type="PANTHER" id="PTHR48085:SF5">
    <property type="entry name" value="CADMIUM_ZINC-TRANSPORTING ATPASE HMA4-RELATED"/>
    <property type="match status" value="1"/>
</dbReference>
<dbReference type="PRINTS" id="PR00119">
    <property type="entry name" value="CATATPASE"/>
</dbReference>
<feature type="domain" description="P-type ATPase A" evidence="11">
    <location>
        <begin position="112"/>
        <end position="213"/>
    </location>
</feature>
<evidence type="ECO:0000256" key="2">
    <source>
        <dbReference type="ARBA" id="ARBA00006024"/>
    </source>
</evidence>
<organism evidence="12 13">
    <name type="scientific">Candidatus Anaerobiospirillum pullistercoris</name>
    <dbReference type="NCBI Taxonomy" id="2838452"/>
    <lineage>
        <taxon>Bacteria</taxon>
        <taxon>Pseudomonadati</taxon>
        <taxon>Pseudomonadota</taxon>
        <taxon>Gammaproteobacteria</taxon>
        <taxon>Aeromonadales</taxon>
        <taxon>Succinivibrionaceae</taxon>
        <taxon>Anaerobiospirillum</taxon>
    </lineage>
</organism>
<dbReference type="Pfam" id="PF00122">
    <property type="entry name" value="E1-E2_ATPase"/>
    <property type="match status" value="1"/>
</dbReference>
<feature type="transmembrane region" description="Helical" evidence="10">
    <location>
        <begin position="585"/>
        <end position="604"/>
    </location>
</feature>
<dbReference type="InterPro" id="IPR008250">
    <property type="entry name" value="ATPase_P-typ_transduc_dom_A_sf"/>
</dbReference>
<dbReference type="InterPro" id="IPR027256">
    <property type="entry name" value="P-typ_ATPase_IB"/>
</dbReference>
<dbReference type="GO" id="GO:0016463">
    <property type="term" value="F:P-type zinc transporter activity"/>
    <property type="evidence" value="ECO:0007669"/>
    <property type="project" value="UniProtKB-EC"/>
</dbReference>
<dbReference type="AlphaFoldDB" id="A0A9D2B0W9"/>
<evidence type="ECO:0000259" key="11">
    <source>
        <dbReference type="Pfam" id="PF00122"/>
    </source>
</evidence>
<comment type="caution">
    <text evidence="12">The sequence shown here is derived from an EMBL/GenBank/DDBJ whole genome shotgun (WGS) entry which is preliminary data.</text>
</comment>
<evidence type="ECO:0000256" key="7">
    <source>
        <dbReference type="ARBA" id="ARBA00023136"/>
    </source>
</evidence>
<dbReference type="PANTHER" id="PTHR48085">
    <property type="entry name" value="CADMIUM/ZINC-TRANSPORTING ATPASE HMA2-RELATED"/>
    <property type="match status" value="1"/>
</dbReference>
<keyword evidence="4 10" id="KW-0479">Metal-binding</keyword>
<dbReference type="NCBIfam" id="TIGR01494">
    <property type="entry name" value="ATPase_P-type"/>
    <property type="match status" value="2"/>
</dbReference>
<keyword evidence="3 10" id="KW-0812">Transmembrane</keyword>
<dbReference type="Pfam" id="PF00702">
    <property type="entry name" value="Hydrolase"/>
    <property type="match status" value="1"/>
</dbReference>
<comment type="similarity">
    <text evidence="2 10">Belongs to the cation transport ATPase (P-type) (TC 3.A.3) family. Type IB subfamily.</text>
</comment>
<dbReference type="Proteomes" id="UP000886829">
    <property type="component" value="Unassembled WGS sequence"/>
</dbReference>
<dbReference type="SUPFAM" id="SSF81665">
    <property type="entry name" value="Calcium ATPase, transmembrane domain M"/>
    <property type="match status" value="1"/>
</dbReference>
<reference evidence="12" key="1">
    <citation type="journal article" date="2021" name="PeerJ">
        <title>Extensive microbial diversity within the chicken gut microbiome revealed by metagenomics and culture.</title>
        <authorList>
            <person name="Gilroy R."/>
            <person name="Ravi A."/>
            <person name="Getino M."/>
            <person name="Pursley I."/>
            <person name="Horton D.L."/>
            <person name="Alikhan N.F."/>
            <person name="Baker D."/>
            <person name="Gharbi K."/>
            <person name="Hall N."/>
            <person name="Watson M."/>
            <person name="Adriaenssens E.M."/>
            <person name="Foster-Nyarko E."/>
            <person name="Jarju S."/>
            <person name="Secka A."/>
            <person name="Antonio M."/>
            <person name="Oren A."/>
            <person name="Chaudhuri R.R."/>
            <person name="La Ragione R."/>
            <person name="Hildebrand F."/>
            <person name="Pallen M.J."/>
        </authorList>
    </citation>
    <scope>NUCLEOTIDE SEQUENCE</scope>
    <source>
        <strain evidence="12">USASDec5-558</strain>
    </source>
</reference>
<evidence type="ECO:0000256" key="9">
    <source>
        <dbReference type="ARBA" id="ARBA00047308"/>
    </source>
</evidence>
<dbReference type="SFLD" id="SFLDF00027">
    <property type="entry name" value="p-type_atpase"/>
    <property type="match status" value="1"/>
</dbReference>
<dbReference type="SFLD" id="SFLDS00003">
    <property type="entry name" value="Haloacid_Dehalogenase"/>
    <property type="match status" value="1"/>
</dbReference>
<dbReference type="InterPro" id="IPR044492">
    <property type="entry name" value="P_typ_ATPase_HD_dom"/>
</dbReference>
<dbReference type="NCBIfam" id="TIGR01525">
    <property type="entry name" value="ATPase-IB_hvy"/>
    <property type="match status" value="1"/>
</dbReference>
<evidence type="ECO:0000256" key="8">
    <source>
        <dbReference type="ARBA" id="ARBA00039097"/>
    </source>
</evidence>
<keyword evidence="10" id="KW-1003">Cell membrane</keyword>
<feature type="transmembrane region" description="Helical" evidence="10">
    <location>
        <begin position="263"/>
        <end position="290"/>
    </location>
</feature>
<evidence type="ECO:0000313" key="12">
    <source>
        <dbReference type="EMBL" id="HIX57040.1"/>
    </source>
</evidence>
<keyword evidence="10" id="KW-0547">Nucleotide-binding</keyword>
<proteinExistence type="inferred from homology"/>
<dbReference type="Gene3D" id="3.40.1110.10">
    <property type="entry name" value="Calcium-transporting ATPase, cytoplasmic domain N"/>
    <property type="match status" value="1"/>
</dbReference>
<feature type="transmembrane region" description="Helical" evidence="10">
    <location>
        <begin position="610"/>
        <end position="629"/>
    </location>
</feature>
<comment type="catalytic activity">
    <reaction evidence="9">
        <text>Zn(2+)(in) + ATP + H2O = Zn(2+)(out) + ADP + phosphate + H(+)</text>
        <dbReference type="Rhea" id="RHEA:20621"/>
        <dbReference type="ChEBI" id="CHEBI:15377"/>
        <dbReference type="ChEBI" id="CHEBI:15378"/>
        <dbReference type="ChEBI" id="CHEBI:29105"/>
        <dbReference type="ChEBI" id="CHEBI:30616"/>
        <dbReference type="ChEBI" id="CHEBI:43474"/>
        <dbReference type="ChEBI" id="CHEBI:456216"/>
        <dbReference type="EC" id="7.2.2.12"/>
    </reaction>
</comment>
<feature type="transmembrane region" description="Helical" evidence="10">
    <location>
        <begin position="229"/>
        <end position="251"/>
    </location>
</feature>
<evidence type="ECO:0000256" key="3">
    <source>
        <dbReference type="ARBA" id="ARBA00022692"/>
    </source>
</evidence>
<evidence type="ECO:0000256" key="10">
    <source>
        <dbReference type="RuleBase" id="RU362081"/>
    </source>
</evidence>
<accession>A0A9D2B0W9</accession>
<dbReference type="InterPro" id="IPR036412">
    <property type="entry name" value="HAD-like_sf"/>
</dbReference>
<gene>
    <name evidence="12" type="ORF">H9850_06180</name>
</gene>
<feature type="transmembrane region" description="Helical" evidence="10">
    <location>
        <begin position="35"/>
        <end position="55"/>
    </location>
</feature>
<dbReference type="Gene3D" id="2.70.150.10">
    <property type="entry name" value="Calcium-transporting ATPase, cytoplasmic transduction domain A"/>
    <property type="match status" value="1"/>
</dbReference>
<evidence type="ECO:0000313" key="13">
    <source>
        <dbReference type="Proteomes" id="UP000886829"/>
    </source>
</evidence>
<dbReference type="SFLD" id="SFLDG00002">
    <property type="entry name" value="C1.7:_P-type_atpase_like"/>
    <property type="match status" value="1"/>
</dbReference>
<dbReference type="GO" id="GO:0005886">
    <property type="term" value="C:plasma membrane"/>
    <property type="evidence" value="ECO:0007669"/>
    <property type="project" value="UniProtKB-SubCell"/>
</dbReference>
<evidence type="ECO:0000256" key="4">
    <source>
        <dbReference type="ARBA" id="ARBA00022723"/>
    </source>
</evidence>
<dbReference type="EC" id="7.2.2.12" evidence="8"/>
<keyword evidence="6 10" id="KW-1133">Transmembrane helix</keyword>
<dbReference type="Gene3D" id="3.40.50.1000">
    <property type="entry name" value="HAD superfamily/HAD-like"/>
    <property type="match status" value="1"/>
</dbReference>
<dbReference type="GO" id="GO:0005524">
    <property type="term" value="F:ATP binding"/>
    <property type="evidence" value="ECO:0007669"/>
    <property type="project" value="UniProtKB-UniRule"/>
</dbReference>
<keyword evidence="7 10" id="KW-0472">Membrane</keyword>
<name>A0A9D2B0W9_9GAMM</name>
<dbReference type="PROSITE" id="PS00154">
    <property type="entry name" value="ATPASE_E1_E2"/>
    <property type="match status" value="1"/>
</dbReference>
<dbReference type="InterPro" id="IPR051014">
    <property type="entry name" value="Cation_Transport_ATPase_IB"/>
</dbReference>
<comment type="subcellular location">
    <subcellularLocation>
        <location evidence="10">Cell membrane</location>
    </subcellularLocation>
    <subcellularLocation>
        <location evidence="1">Membrane</location>
    </subcellularLocation>
</comment>
<dbReference type="InterPro" id="IPR059000">
    <property type="entry name" value="ATPase_P-type_domA"/>
</dbReference>
<dbReference type="SUPFAM" id="SSF56784">
    <property type="entry name" value="HAD-like"/>
    <property type="match status" value="1"/>
</dbReference>
<dbReference type="PRINTS" id="PR00943">
    <property type="entry name" value="CUATPASE"/>
</dbReference>
<protein>
    <recommendedName>
        <fullName evidence="8">P-type Zn(2+) transporter</fullName>
        <ecNumber evidence="8">7.2.2.12</ecNumber>
    </recommendedName>
</protein>
<dbReference type="InterPro" id="IPR018303">
    <property type="entry name" value="ATPase_P-typ_P_site"/>
</dbReference>
<dbReference type="EMBL" id="DXEV01000119">
    <property type="protein sequence ID" value="HIX57040.1"/>
    <property type="molecule type" value="Genomic_DNA"/>
</dbReference>
<evidence type="ECO:0000256" key="1">
    <source>
        <dbReference type="ARBA" id="ARBA00004370"/>
    </source>
</evidence>